<protein>
    <recommendedName>
        <fullName evidence="4">ATP-dependent DNA helicase</fullName>
    </recommendedName>
</protein>
<dbReference type="OrthoDB" id="6508477at2759"/>
<feature type="compositionally biased region" description="Basic and acidic residues" evidence="1">
    <location>
        <begin position="313"/>
        <end position="324"/>
    </location>
</feature>
<feature type="compositionally biased region" description="Low complexity" evidence="1">
    <location>
        <begin position="14"/>
        <end position="26"/>
    </location>
</feature>
<gene>
    <name evidence="2" type="ORF">HPB48_015502</name>
</gene>
<accession>A0A9J6FJI3</accession>
<dbReference type="VEuPathDB" id="VectorBase:HLOH_046684"/>
<dbReference type="Proteomes" id="UP000821853">
    <property type="component" value="Chromosome 1"/>
</dbReference>
<keyword evidence="3" id="KW-1185">Reference proteome</keyword>
<evidence type="ECO:0000313" key="2">
    <source>
        <dbReference type="EMBL" id="KAH9362584.1"/>
    </source>
</evidence>
<sequence>MSATGNAAGNPTCNASVNANVSAADSAAERRAQQEEQEEEGAAPPPAVIVHPEHEDADLIPSQDLVRLIKHASPCAAVRKRQDIMDRDEYYNLMRMTNAEQHELLREIIHRQTTPSAPPLRVFFSGPASCGKTFVLRLAMDLYNRYSKHRQQHTAYNAFVICASTGKAAVAVGGNHGARGFQALSEDHRPQQGRRPQRQRVEHLPRGLPQREMRDHRRGLLLATAATLKSQHFCTAATIRPPVLGPSLSNTSSRWILQRVESFCWVAGGGSNGEIQETLEKAVQTMENYVTNRGVSCSPQKSELLSIQPSRWNDGENNWKEHQGNSHRRGWQSVSAPKIEPPYQRR</sequence>
<feature type="compositionally biased region" description="Polar residues" evidence="1">
    <location>
        <begin position="1"/>
        <end position="13"/>
    </location>
</feature>
<dbReference type="EMBL" id="JABSTR010000001">
    <property type="protein sequence ID" value="KAH9362584.1"/>
    <property type="molecule type" value="Genomic_DNA"/>
</dbReference>
<dbReference type="Gene3D" id="3.40.50.300">
    <property type="entry name" value="P-loop containing nucleotide triphosphate hydrolases"/>
    <property type="match status" value="1"/>
</dbReference>
<reference evidence="2 3" key="1">
    <citation type="journal article" date="2020" name="Cell">
        <title>Large-Scale Comparative Analyses of Tick Genomes Elucidate Their Genetic Diversity and Vector Capacities.</title>
        <authorList>
            <consortium name="Tick Genome and Microbiome Consortium (TIGMIC)"/>
            <person name="Jia N."/>
            <person name="Wang J."/>
            <person name="Shi W."/>
            <person name="Du L."/>
            <person name="Sun Y."/>
            <person name="Zhan W."/>
            <person name="Jiang J.F."/>
            <person name="Wang Q."/>
            <person name="Zhang B."/>
            <person name="Ji P."/>
            <person name="Bell-Sakyi L."/>
            <person name="Cui X.M."/>
            <person name="Yuan T.T."/>
            <person name="Jiang B.G."/>
            <person name="Yang W.F."/>
            <person name="Lam T.T."/>
            <person name="Chang Q.C."/>
            <person name="Ding S.J."/>
            <person name="Wang X.J."/>
            <person name="Zhu J.G."/>
            <person name="Ruan X.D."/>
            <person name="Zhao L."/>
            <person name="Wei J.T."/>
            <person name="Ye R.Z."/>
            <person name="Que T.C."/>
            <person name="Du C.H."/>
            <person name="Zhou Y.H."/>
            <person name="Cheng J.X."/>
            <person name="Dai P.F."/>
            <person name="Guo W.B."/>
            <person name="Han X.H."/>
            <person name="Huang E.J."/>
            <person name="Li L.F."/>
            <person name="Wei W."/>
            <person name="Gao Y.C."/>
            <person name="Liu J.Z."/>
            <person name="Shao H.Z."/>
            <person name="Wang X."/>
            <person name="Wang C.C."/>
            <person name="Yang T.C."/>
            <person name="Huo Q.B."/>
            <person name="Li W."/>
            <person name="Chen H.Y."/>
            <person name="Chen S.E."/>
            <person name="Zhou L.G."/>
            <person name="Ni X.B."/>
            <person name="Tian J.H."/>
            <person name="Sheng Y."/>
            <person name="Liu T."/>
            <person name="Pan Y.S."/>
            <person name="Xia L.Y."/>
            <person name="Li J."/>
            <person name="Zhao F."/>
            <person name="Cao W.C."/>
        </authorList>
    </citation>
    <scope>NUCLEOTIDE SEQUENCE [LARGE SCALE GENOMIC DNA]</scope>
    <source>
        <strain evidence="2">HaeL-2018</strain>
    </source>
</reference>
<comment type="caution">
    <text evidence="2">The sequence shown here is derived from an EMBL/GenBank/DDBJ whole genome shotgun (WGS) entry which is preliminary data.</text>
</comment>
<feature type="region of interest" description="Disordered" evidence="1">
    <location>
        <begin position="310"/>
        <end position="346"/>
    </location>
</feature>
<dbReference type="AlphaFoldDB" id="A0A9J6FJI3"/>
<organism evidence="2 3">
    <name type="scientific">Haemaphysalis longicornis</name>
    <name type="common">Bush tick</name>
    <dbReference type="NCBI Taxonomy" id="44386"/>
    <lineage>
        <taxon>Eukaryota</taxon>
        <taxon>Metazoa</taxon>
        <taxon>Ecdysozoa</taxon>
        <taxon>Arthropoda</taxon>
        <taxon>Chelicerata</taxon>
        <taxon>Arachnida</taxon>
        <taxon>Acari</taxon>
        <taxon>Parasitiformes</taxon>
        <taxon>Ixodida</taxon>
        <taxon>Ixodoidea</taxon>
        <taxon>Ixodidae</taxon>
        <taxon>Haemaphysalinae</taxon>
        <taxon>Haemaphysalis</taxon>
    </lineage>
</organism>
<feature type="region of interest" description="Disordered" evidence="1">
    <location>
        <begin position="1"/>
        <end position="47"/>
    </location>
</feature>
<dbReference type="InterPro" id="IPR027417">
    <property type="entry name" value="P-loop_NTPase"/>
</dbReference>
<evidence type="ECO:0008006" key="4">
    <source>
        <dbReference type="Google" id="ProtNLM"/>
    </source>
</evidence>
<proteinExistence type="predicted"/>
<evidence type="ECO:0000313" key="3">
    <source>
        <dbReference type="Proteomes" id="UP000821853"/>
    </source>
</evidence>
<name>A0A9J6FJI3_HAELO</name>
<evidence type="ECO:0000256" key="1">
    <source>
        <dbReference type="SAM" id="MobiDB-lite"/>
    </source>
</evidence>